<gene>
    <name evidence="3" type="ORF">E0H45_36835</name>
</gene>
<dbReference type="GO" id="GO:0016787">
    <property type="term" value="F:hydrolase activity"/>
    <property type="evidence" value="ECO:0007669"/>
    <property type="project" value="UniProtKB-KW"/>
</dbReference>
<dbReference type="OrthoDB" id="3196337at2"/>
<dbReference type="Gene3D" id="3.60.15.10">
    <property type="entry name" value="Ribonuclease Z/Hydroxyacylglutathione hydrolase-like"/>
    <property type="match status" value="1"/>
</dbReference>
<reference evidence="3 4" key="1">
    <citation type="submission" date="2019-02" db="EMBL/GenBank/DDBJ databases">
        <title>Kribbella capetownensis sp. nov. and Kribbella speibonae sp. nov., isolated from soil.</title>
        <authorList>
            <person name="Curtis S.M."/>
            <person name="Norton I."/>
            <person name="Everest G.J."/>
            <person name="Meyers P.R."/>
        </authorList>
    </citation>
    <scope>NUCLEOTIDE SEQUENCE [LARGE SCALE GENOMIC DNA]</scope>
    <source>
        <strain evidence="3 4">KCTC 29219</strain>
    </source>
</reference>
<dbReference type="SUPFAM" id="SSF56281">
    <property type="entry name" value="Metallo-hydrolase/oxidoreductase"/>
    <property type="match status" value="1"/>
</dbReference>
<evidence type="ECO:0000313" key="3">
    <source>
        <dbReference type="EMBL" id="TCC02608.1"/>
    </source>
</evidence>
<dbReference type="AlphaFoldDB" id="A0A4R0GZH9"/>
<feature type="domain" description="Metallo-beta-lactamase" evidence="2">
    <location>
        <begin position="51"/>
        <end position="255"/>
    </location>
</feature>
<dbReference type="PANTHER" id="PTHR42951:SF17">
    <property type="entry name" value="METALLO-BETA-LACTAMASE DOMAIN-CONTAINING PROTEIN"/>
    <property type="match status" value="1"/>
</dbReference>
<proteinExistence type="predicted"/>
<evidence type="ECO:0000256" key="1">
    <source>
        <dbReference type="SAM" id="MobiDB-lite"/>
    </source>
</evidence>
<dbReference type="PANTHER" id="PTHR42951">
    <property type="entry name" value="METALLO-BETA-LACTAMASE DOMAIN-CONTAINING"/>
    <property type="match status" value="1"/>
</dbReference>
<dbReference type="Pfam" id="PF00753">
    <property type="entry name" value="Lactamase_B"/>
    <property type="match status" value="1"/>
</dbReference>
<organism evidence="3 4">
    <name type="scientific">Kribbella soli</name>
    <dbReference type="NCBI Taxonomy" id="1124743"/>
    <lineage>
        <taxon>Bacteria</taxon>
        <taxon>Bacillati</taxon>
        <taxon>Actinomycetota</taxon>
        <taxon>Actinomycetes</taxon>
        <taxon>Propionibacteriales</taxon>
        <taxon>Kribbellaceae</taxon>
        <taxon>Kribbella</taxon>
    </lineage>
</organism>
<dbReference type="InterPro" id="IPR050855">
    <property type="entry name" value="NDM-1-like"/>
</dbReference>
<feature type="region of interest" description="Disordered" evidence="1">
    <location>
        <begin position="1"/>
        <end position="28"/>
    </location>
</feature>
<name>A0A4R0GZH9_9ACTN</name>
<comment type="caution">
    <text evidence="3">The sequence shown here is derived from an EMBL/GenBank/DDBJ whole genome shotgun (WGS) entry which is preliminary data.</text>
</comment>
<evidence type="ECO:0000313" key="4">
    <source>
        <dbReference type="Proteomes" id="UP000292346"/>
    </source>
</evidence>
<dbReference type="Proteomes" id="UP000292346">
    <property type="component" value="Unassembled WGS sequence"/>
</dbReference>
<dbReference type="InterPro" id="IPR036866">
    <property type="entry name" value="RibonucZ/Hydroxyglut_hydro"/>
</dbReference>
<keyword evidence="4" id="KW-1185">Reference proteome</keyword>
<evidence type="ECO:0000259" key="2">
    <source>
        <dbReference type="SMART" id="SM00849"/>
    </source>
</evidence>
<protein>
    <submittedName>
        <fullName evidence="3">MBL fold metallo-hydrolase</fullName>
    </submittedName>
</protein>
<dbReference type="SMART" id="SM00849">
    <property type="entry name" value="Lactamase_B"/>
    <property type="match status" value="1"/>
</dbReference>
<sequence length="340" mass="36990">MPSARRTPPRDEQPSRNVVPEPSKDGEVVPEEIAPGIHRLATDYPHVCGLPLWLHVIDAGSELVLLDAGIASTPESSTAPELAGLGLGLSDLTLVVNSHAHPDHMGGNAVLRKHSGARFAAPALEAGWLEDNERLLTELWGSDPDALDLSETERTELLEMLDERVRIDVLLRDGDRLPGERPLQVITTSGHSPGHIAVLDETSRTLFTFDDVQGRGRPYLGSSLWLAPLYTDVTRYTNGLTRLLELDFDALVPSHGDAMDATAGRRLIEESIEWVAGVDELTTGLLRSKGSLTVRDLADAVGTELGAYGGINLQTVRMARAHLEHLARRGGAETRWHHRA</sequence>
<keyword evidence="3" id="KW-0378">Hydrolase</keyword>
<dbReference type="InterPro" id="IPR001279">
    <property type="entry name" value="Metallo-B-lactamas"/>
</dbReference>
<accession>A0A4R0GZH9</accession>
<dbReference type="EMBL" id="SJJZ01000005">
    <property type="protein sequence ID" value="TCC02608.1"/>
    <property type="molecule type" value="Genomic_DNA"/>
</dbReference>